<dbReference type="GO" id="GO:0005524">
    <property type="term" value="F:ATP binding"/>
    <property type="evidence" value="ECO:0007669"/>
    <property type="project" value="InterPro"/>
</dbReference>
<feature type="non-terminal residue" evidence="2">
    <location>
        <position position="64"/>
    </location>
</feature>
<sequence>MEFGGEPIFKGISFHIGNKERIGLAGKNGAGKTTLLRILVGEQEPTGGEVIVPESETIGYLPQE</sequence>
<protein>
    <submittedName>
        <fullName evidence="2">COG0488: ATPase components of ABC transporters with duplicated ATPase domains</fullName>
    </submittedName>
</protein>
<dbReference type="Pfam" id="PF00005">
    <property type="entry name" value="ABC_tran"/>
    <property type="match status" value="1"/>
</dbReference>
<feature type="domain" description="ABC transporter" evidence="1">
    <location>
        <begin position="10"/>
        <end position="53"/>
    </location>
</feature>
<dbReference type="InterPro" id="IPR003439">
    <property type="entry name" value="ABC_transporter-like_ATP-bd"/>
</dbReference>
<proteinExistence type="predicted"/>
<dbReference type="SUPFAM" id="SSF52540">
    <property type="entry name" value="P-loop containing nucleoside triphosphate hydrolases"/>
    <property type="match status" value="1"/>
</dbReference>
<accession>A0A3B0UJ70</accession>
<evidence type="ECO:0000313" key="2">
    <source>
        <dbReference type="EMBL" id="VAW30728.1"/>
    </source>
</evidence>
<dbReference type="PANTHER" id="PTHR42855">
    <property type="entry name" value="ABC TRANSPORTER ATP-BINDING SUBUNIT"/>
    <property type="match status" value="1"/>
</dbReference>
<dbReference type="InterPro" id="IPR027417">
    <property type="entry name" value="P-loop_NTPase"/>
</dbReference>
<dbReference type="AlphaFoldDB" id="A0A3B0UJ70"/>
<dbReference type="PANTHER" id="PTHR42855:SF1">
    <property type="entry name" value="ABC TRANSPORTER DOMAIN-CONTAINING PROTEIN"/>
    <property type="match status" value="1"/>
</dbReference>
<dbReference type="InterPro" id="IPR051309">
    <property type="entry name" value="ABCF_ATPase"/>
</dbReference>
<evidence type="ECO:0000259" key="1">
    <source>
        <dbReference type="Pfam" id="PF00005"/>
    </source>
</evidence>
<name>A0A3B0UJ70_9ZZZZ</name>
<reference evidence="2" key="1">
    <citation type="submission" date="2018-06" db="EMBL/GenBank/DDBJ databases">
        <authorList>
            <person name="Zhirakovskaya E."/>
        </authorList>
    </citation>
    <scope>NUCLEOTIDE SEQUENCE</scope>
</reference>
<dbReference type="Gene3D" id="3.40.50.300">
    <property type="entry name" value="P-loop containing nucleotide triphosphate hydrolases"/>
    <property type="match status" value="1"/>
</dbReference>
<organism evidence="2">
    <name type="scientific">hydrothermal vent metagenome</name>
    <dbReference type="NCBI Taxonomy" id="652676"/>
    <lineage>
        <taxon>unclassified sequences</taxon>
        <taxon>metagenomes</taxon>
        <taxon>ecological metagenomes</taxon>
    </lineage>
</organism>
<dbReference type="GO" id="GO:0016887">
    <property type="term" value="F:ATP hydrolysis activity"/>
    <property type="evidence" value="ECO:0007669"/>
    <property type="project" value="InterPro"/>
</dbReference>
<gene>
    <name evidence="2" type="ORF">MNBD_BACTEROID07-2085</name>
</gene>
<dbReference type="EMBL" id="UOET01000555">
    <property type="protein sequence ID" value="VAW30728.1"/>
    <property type="molecule type" value="Genomic_DNA"/>
</dbReference>